<name>A0A336M9E2_CULSO</name>
<evidence type="ECO:0000256" key="3">
    <source>
        <dbReference type="ARBA" id="ARBA00022729"/>
    </source>
</evidence>
<evidence type="ECO:0000256" key="1">
    <source>
        <dbReference type="ARBA" id="ARBA00004613"/>
    </source>
</evidence>
<dbReference type="InterPro" id="IPR004133">
    <property type="entry name" value="DAN_dom"/>
</dbReference>
<organism evidence="7">
    <name type="scientific">Culicoides sonorensis</name>
    <name type="common">Biting midge</name>
    <dbReference type="NCBI Taxonomy" id="179676"/>
    <lineage>
        <taxon>Eukaryota</taxon>
        <taxon>Metazoa</taxon>
        <taxon>Ecdysozoa</taxon>
        <taxon>Arthropoda</taxon>
        <taxon>Hexapoda</taxon>
        <taxon>Insecta</taxon>
        <taxon>Pterygota</taxon>
        <taxon>Neoptera</taxon>
        <taxon>Endopterygota</taxon>
        <taxon>Diptera</taxon>
        <taxon>Nematocera</taxon>
        <taxon>Chironomoidea</taxon>
        <taxon>Ceratopogonidae</taxon>
        <taxon>Ceratopogoninae</taxon>
        <taxon>Culicoides</taxon>
        <taxon>Monoculicoides</taxon>
    </lineage>
</organism>
<dbReference type="OMA" id="NNPITMQ"/>
<dbReference type="SMART" id="SM00041">
    <property type="entry name" value="CT"/>
    <property type="match status" value="1"/>
</dbReference>
<protein>
    <submittedName>
        <fullName evidence="7">CSON011785 protein</fullName>
    </submittedName>
</protein>
<accession>A0A336M9E2</accession>
<sequence length="380" mass="43291">MRGSLPLLGLQIVILSLTVAVDGHREHKIHNLVLFPDKHSWCEKQEIKQVVSYPGCKSIEIDNNVCVGACFSYSIPHTEPSDPGEVIVPYCDSCQPSDTRWHEVTLDCREGHQNDPEQAPKLVKRIQLIRNCSCISCEKSGASKHQGHVSEDDSPSLFRDVPDLLDSINMMNETERTGIDEVEMKHRESLRSILNNTLMTLVKNMHESNSAKDKAQLKDLLKMIRDQYPDDEVTDESIAEFLDMFQKDQVQLEIPKLKEILFKFELSKHNHAFKSHQMNKEESNPNIETNEVHHYDPHSNSNELLHHLNTNKHHHKHLLHHHIGENIGNDAHLVHGPHGSLVVEKVAMNPHELKPNHAGTMLSYDSHVQSDAESSQEDTE</sequence>
<reference evidence="7" key="1">
    <citation type="submission" date="2018-07" db="EMBL/GenBank/DDBJ databases">
        <authorList>
            <person name="Quirk P.G."/>
            <person name="Krulwich T.A."/>
        </authorList>
    </citation>
    <scope>NUCLEOTIDE SEQUENCE</scope>
</reference>
<dbReference type="GO" id="GO:0009887">
    <property type="term" value="P:animal organ morphogenesis"/>
    <property type="evidence" value="ECO:0007669"/>
    <property type="project" value="TreeGrafter"/>
</dbReference>
<dbReference type="GO" id="GO:0048018">
    <property type="term" value="F:receptor ligand activity"/>
    <property type="evidence" value="ECO:0007669"/>
    <property type="project" value="TreeGrafter"/>
</dbReference>
<evidence type="ECO:0000259" key="6">
    <source>
        <dbReference type="SMART" id="SM00041"/>
    </source>
</evidence>
<comment type="subcellular location">
    <subcellularLocation>
        <location evidence="1">Secreted</location>
    </subcellularLocation>
</comment>
<dbReference type="VEuPathDB" id="VectorBase:CSON011785"/>
<dbReference type="Pfam" id="PF03045">
    <property type="entry name" value="DAN"/>
    <property type="match status" value="1"/>
</dbReference>
<evidence type="ECO:0000256" key="4">
    <source>
        <dbReference type="ARBA" id="ARBA00023157"/>
    </source>
</evidence>
<dbReference type="EMBL" id="UFQT01000526">
    <property type="protein sequence ID" value="SSX24997.1"/>
    <property type="molecule type" value="Genomic_DNA"/>
</dbReference>
<dbReference type="GO" id="GO:0005615">
    <property type="term" value="C:extracellular space"/>
    <property type="evidence" value="ECO:0007669"/>
    <property type="project" value="TreeGrafter"/>
</dbReference>
<feature type="domain" description="CTCK" evidence="6">
    <location>
        <begin position="44"/>
        <end position="138"/>
    </location>
</feature>
<evidence type="ECO:0000313" key="7">
    <source>
        <dbReference type="EMBL" id="SSX24997.1"/>
    </source>
</evidence>
<gene>
    <name evidence="7" type="primary">CSON011785</name>
</gene>
<dbReference type="GO" id="GO:0036122">
    <property type="term" value="F:BMP binding"/>
    <property type="evidence" value="ECO:0007669"/>
    <property type="project" value="TreeGrafter"/>
</dbReference>
<keyword evidence="3 5" id="KW-0732">Signal</keyword>
<feature type="signal peptide" evidence="5">
    <location>
        <begin position="1"/>
        <end position="23"/>
    </location>
</feature>
<feature type="chain" id="PRO_5016353122" evidence="5">
    <location>
        <begin position="24"/>
        <end position="380"/>
    </location>
</feature>
<keyword evidence="2" id="KW-0964">Secreted</keyword>
<evidence type="ECO:0000256" key="5">
    <source>
        <dbReference type="SAM" id="SignalP"/>
    </source>
</evidence>
<dbReference type="Gene3D" id="2.10.90.10">
    <property type="entry name" value="Cystine-knot cytokines"/>
    <property type="match status" value="1"/>
</dbReference>
<dbReference type="GO" id="GO:0038098">
    <property type="term" value="P:sequestering of BMP from receptor via BMP binding"/>
    <property type="evidence" value="ECO:0007669"/>
    <property type="project" value="TreeGrafter"/>
</dbReference>
<proteinExistence type="predicted"/>
<evidence type="ECO:0000256" key="2">
    <source>
        <dbReference type="ARBA" id="ARBA00022525"/>
    </source>
</evidence>
<dbReference type="InterPro" id="IPR006207">
    <property type="entry name" value="Cys_knot_C"/>
</dbReference>
<dbReference type="InterPro" id="IPR029034">
    <property type="entry name" value="Cystine-knot_cytokine"/>
</dbReference>
<dbReference type="PANTHER" id="PTHR15283">
    <property type="entry name" value="GREMLIN 1"/>
    <property type="match status" value="1"/>
</dbReference>
<keyword evidence="4" id="KW-1015">Disulfide bond</keyword>
<dbReference type="PANTHER" id="PTHR15283:SF5">
    <property type="entry name" value="NEUROBLASTOMA SUPPRESSOR OF TUMORIGENICITY 1"/>
    <property type="match status" value="1"/>
</dbReference>
<dbReference type="AlphaFoldDB" id="A0A336M9E2"/>